<accession>A0ABR7SWE3</accession>
<evidence type="ECO:0000313" key="4">
    <source>
        <dbReference type="Proteomes" id="UP000642284"/>
    </source>
</evidence>
<evidence type="ECO:0000259" key="2">
    <source>
        <dbReference type="PROSITE" id="PS51674"/>
    </source>
</evidence>
<dbReference type="Pfam" id="PF02467">
    <property type="entry name" value="Whib"/>
    <property type="match status" value="1"/>
</dbReference>
<evidence type="ECO:0000256" key="1">
    <source>
        <dbReference type="SAM" id="MobiDB-lite"/>
    </source>
</evidence>
<name>A0ABR7SWE3_9ACTN</name>
<feature type="compositionally biased region" description="Low complexity" evidence="1">
    <location>
        <begin position="91"/>
        <end position="101"/>
    </location>
</feature>
<dbReference type="EMBL" id="JACTVJ010000070">
    <property type="protein sequence ID" value="MBC9719718.1"/>
    <property type="molecule type" value="Genomic_DNA"/>
</dbReference>
<gene>
    <name evidence="3" type="ORF">H9Y04_45415</name>
</gene>
<comment type="caution">
    <text evidence="3">The sequence shown here is derived from an EMBL/GenBank/DDBJ whole genome shotgun (WGS) entry which is preliminary data.</text>
</comment>
<proteinExistence type="predicted"/>
<keyword evidence="4" id="KW-1185">Reference proteome</keyword>
<dbReference type="Proteomes" id="UP000642284">
    <property type="component" value="Unassembled WGS sequence"/>
</dbReference>
<sequence length="101" mass="11169">MTDPTPITAAGTWRDHATCAQPAHATRQDLWYPAQLDTEVLRAARKVCMVCPVSAECLDDALAYEHGRGRDYRFGIRAGTTPGQRHHLAKQQRQQLQAAAA</sequence>
<organism evidence="3 4">
    <name type="scientific">Streptomyces polyasparticus</name>
    <dbReference type="NCBI Taxonomy" id="2767826"/>
    <lineage>
        <taxon>Bacteria</taxon>
        <taxon>Bacillati</taxon>
        <taxon>Actinomycetota</taxon>
        <taxon>Actinomycetes</taxon>
        <taxon>Kitasatosporales</taxon>
        <taxon>Streptomycetaceae</taxon>
        <taxon>Streptomyces</taxon>
    </lineage>
</organism>
<dbReference type="InterPro" id="IPR034768">
    <property type="entry name" value="4FE4S_WBL"/>
</dbReference>
<dbReference type="RefSeq" id="WP_187820112.1">
    <property type="nucleotide sequence ID" value="NZ_JACTVJ010000070.1"/>
</dbReference>
<protein>
    <submittedName>
        <fullName evidence="3">WhiB family transcriptional regulator</fullName>
    </submittedName>
</protein>
<feature type="domain" description="4Fe-4S Wbl-type" evidence="2">
    <location>
        <begin position="18"/>
        <end position="87"/>
    </location>
</feature>
<feature type="region of interest" description="Disordered" evidence="1">
    <location>
        <begin position="80"/>
        <end position="101"/>
    </location>
</feature>
<dbReference type="PROSITE" id="PS51674">
    <property type="entry name" value="4FE4S_WBL"/>
    <property type="match status" value="1"/>
</dbReference>
<reference evidence="3 4" key="1">
    <citation type="submission" date="2020-08" db="EMBL/GenBank/DDBJ databases">
        <title>Genemic of Streptomyces polyaspartic.</title>
        <authorList>
            <person name="Liu W."/>
        </authorList>
    </citation>
    <scope>NUCLEOTIDE SEQUENCE [LARGE SCALE GENOMIC DNA]</scope>
    <source>
        <strain evidence="3 4">TRM66268-LWL</strain>
    </source>
</reference>
<evidence type="ECO:0000313" key="3">
    <source>
        <dbReference type="EMBL" id="MBC9719718.1"/>
    </source>
</evidence>